<reference evidence="2" key="1">
    <citation type="journal article" date="2015" name="Genome Announc.">
        <title>Draft Genome Sequence of an Anaerobic Ammonium-Oxidizing Bacterium, "Candidatus Brocadia sinica".</title>
        <authorList>
            <person name="Oshiki M."/>
            <person name="Shinyako-Hata K."/>
            <person name="Satoh H."/>
            <person name="Okabe S."/>
        </authorList>
    </citation>
    <scope>NUCLEOTIDE SEQUENCE [LARGE SCALE GENOMIC DNA]</scope>
    <source>
        <strain evidence="2">JPN1</strain>
    </source>
</reference>
<evidence type="ECO:0000313" key="2">
    <source>
        <dbReference type="Proteomes" id="UP000032309"/>
    </source>
</evidence>
<dbReference type="EMBL" id="BAFN01000001">
    <property type="protein sequence ID" value="GAN32795.1"/>
    <property type="molecule type" value="Genomic_DNA"/>
</dbReference>
<organism evidence="1 2">
    <name type="scientific">Candidatus Brocadia sinica JPN1</name>
    <dbReference type="NCBI Taxonomy" id="1197129"/>
    <lineage>
        <taxon>Bacteria</taxon>
        <taxon>Pseudomonadati</taxon>
        <taxon>Planctomycetota</taxon>
        <taxon>Candidatus Brocadiia</taxon>
        <taxon>Candidatus Brocadiales</taxon>
        <taxon>Candidatus Brocadiaceae</taxon>
        <taxon>Candidatus Brocadia</taxon>
    </lineage>
</organism>
<name>A0ABQ0JVK9_9BACT</name>
<comment type="caution">
    <text evidence="1">The sequence shown here is derived from an EMBL/GenBank/DDBJ whole genome shotgun (WGS) entry which is preliminary data.</text>
</comment>
<sequence>MKDTINIYKIFMLIHAINLWREYMSRTTITLPNSLLDELMSEVEAKSKTEAVVKAIKDEIRMKKMEKIKAMAGKMEFTKSADKLRHEDERLR</sequence>
<protein>
    <submittedName>
        <fullName evidence="1">Uncharacterized protein</fullName>
    </submittedName>
</protein>
<dbReference type="Proteomes" id="UP000032309">
    <property type="component" value="Unassembled WGS sequence"/>
</dbReference>
<keyword evidence="2" id="KW-1185">Reference proteome</keyword>
<gene>
    <name evidence="1" type="ORF">BROSI_A1310</name>
</gene>
<evidence type="ECO:0000313" key="1">
    <source>
        <dbReference type="EMBL" id="GAN32795.1"/>
    </source>
</evidence>
<proteinExistence type="predicted"/>
<accession>A0ABQ0JVK9</accession>